<protein>
    <submittedName>
        <fullName evidence="1">Uncharacterized protein</fullName>
    </submittedName>
</protein>
<organism evidence="1">
    <name type="scientific">Rhizophora mucronata</name>
    <name type="common">Asiatic mangrove</name>
    <dbReference type="NCBI Taxonomy" id="61149"/>
    <lineage>
        <taxon>Eukaryota</taxon>
        <taxon>Viridiplantae</taxon>
        <taxon>Streptophyta</taxon>
        <taxon>Embryophyta</taxon>
        <taxon>Tracheophyta</taxon>
        <taxon>Spermatophyta</taxon>
        <taxon>Magnoliopsida</taxon>
        <taxon>eudicotyledons</taxon>
        <taxon>Gunneridae</taxon>
        <taxon>Pentapetalae</taxon>
        <taxon>rosids</taxon>
        <taxon>fabids</taxon>
        <taxon>Malpighiales</taxon>
        <taxon>Rhizophoraceae</taxon>
        <taxon>Rhizophora</taxon>
    </lineage>
</organism>
<evidence type="ECO:0000313" key="1">
    <source>
        <dbReference type="EMBL" id="MBX65630.1"/>
    </source>
</evidence>
<sequence>MFLRWKKRNDSKHLSFFNSITLHISIEPNQEKNKKLSVIFIAQCSSSNQDKTS</sequence>
<accession>A0A2P2QF12</accession>
<reference evidence="1" key="1">
    <citation type="submission" date="2018-02" db="EMBL/GenBank/DDBJ databases">
        <title>Rhizophora mucronata_Transcriptome.</title>
        <authorList>
            <person name="Meera S.P."/>
            <person name="Sreeshan A."/>
            <person name="Augustine A."/>
        </authorList>
    </citation>
    <scope>NUCLEOTIDE SEQUENCE</scope>
    <source>
        <tissue evidence="1">Leaf</tissue>
    </source>
</reference>
<dbReference type="AlphaFoldDB" id="A0A2P2QF12"/>
<proteinExistence type="predicted"/>
<name>A0A2P2QF12_RHIMU</name>
<dbReference type="EMBL" id="GGEC01085146">
    <property type="protein sequence ID" value="MBX65630.1"/>
    <property type="molecule type" value="Transcribed_RNA"/>
</dbReference>